<dbReference type="GO" id="GO:0003677">
    <property type="term" value="F:DNA binding"/>
    <property type="evidence" value="ECO:0007669"/>
    <property type="project" value="UniProtKB-UniRule"/>
</dbReference>
<accession>A0A840CTJ6</accession>
<dbReference type="AlphaFoldDB" id="A0A840CTJ6"/>
<dbReference type="PRINTS" id="PR00455">
    <property type="entry name" value="HTHTETR"/>
</dbReference>
<dbReference type="Gene3D" id="1.10.357.10">
    <property type="entry name" value="Tetracycline Repressor, domain 2"/>
    <property type="match status" value="1"/>
</dbReference>
<keyword evidence="3" id="KW-0804">Transcription</keyword>
<protein>
    <submittedName>
        <fullName evidence="6">AcrR family transcriptional regulator</fullName>
    </submittedName>
</protein>
<dbReference type="InterPro" id="IPR009057">
    <property type="entry name" value="Homeodomain-like_sf"/>
</dbReference>
<dbReference type="RefSeq" id="WP_183308330.1">
    <property type="nucleotide sequence ID" value="NZ_JACIEP010000014.1"/>
</dbReference>
<proteinExistence type="predicted"/>
<dbReference type="PROSITE" id="PS50977">
    <property type="entry name" value="HTH_TETR_2"/>
    <property type="match status" value="1"/>
</dbReference>
<reference evidence="6 7" key="1">
    <citation type="submission" date="2020-08" db="EMBL/GenBank/DDBJ databases">
        <title>Genomic Encyclopedia of Type Strains, Phase IV (KMG-IV): sequencing the most valuable type-strain genomes for metagenomic binning, comparative biology and taxonomic classification.</title>
        <authorList>
            <person name="Goeker M."/>
        </authorList>
    </citation>
    <scope>NUCLEOTIDE SEQUENCE [LARGE SCALE GENOMIC DNA]</scope>
    <source>
        <strain evidence="6 7">DSM 104969</strain>
    </source>
</reference>
<dbReference type="SUPFAM" id="SSF48498">
    <property type="entry name" value="Tetracyclin repressor-like, C-terminal domain"/>
    <property type="match status" value="1"/>
</dbReference>
<dbReference type="PROSITE" id="PS01081">
    <property type="entry name" value="HTH_TETR_1"/>
    <property type="match status" value="1"/>
</dbReference>
<dbReference type="SUPFAM" id="SSF46689">
    <property type="entry name" value="Homeodomain-like"/>
    <property type="match status" value="1"/>
</dbReference>
<organism evidence="6 7">
    <name type="scientific">Dysgonomonas hofstadii</name>
    <dbReference type="NCBI Taxonomy" id="637886"/>
    <lineage>
        <taxon>Bacteria</taxon>
        <taxon>Pseudomonadati</taxon>
        <taxon>Bacteroidota</taxon>
        <taxon>Bacteroidia</taxon>
        <taxon>Bacteroidales</taxon>
        <taxon>Dysgonomonadaceae</taxon>
        <taxon>Dysgonomonas</taxon>
    </lineage>
</organism>
<dbReference type="InterPro" id="IPR036271">
    <property type="entry name" value="Tet_transcr_reg_TetR-rel_C_sf"/>
</dbReference>
<comment type="caution">
    <text evidence="6">The sequence shown here is derived from an EMBL/GenBank/DDBJ whole genome shotgun (WGS) entry which is preliminary data.</text>
</comment>
<dbReference type="InterPro" id="IPR023772">
    <property type="entry name" value="DNA-bd_HTH_TetR-type_CS"/>
</dbReference>
<dbReference type="PANTHER" id="PTHR47506:SF6">
    <property type="entry name" value="HTH-TYPE TRANSCRIPTIONAL REPRESSOR NEMR"/>
    <property type="match status" value="1"/>
</dbReference>
<evidence type="ECO:0000256" key="3">
    <source>
        <dbReference type="ARBA" id="ARBA00023163"/>
    </source>
</evidence>
<keyword evidence="2 4" id="KW-0238">DNA-binding</keyword>
<evidence type="ECO:0000256" key="1">
    <source>
        <dbReference type="ARBA" id="ARBA00023015"/>
    </source>
</evidence>
<dbReference type="Pfam" id="PF00440">
    <property type="entry name" value="TetR_N"/>
    <property type="match status" value="1"/>
</dbReference>
<evidence type="ECO:0000256" key="2">
    <source>
        <dbReference type="ARBA" id="ARBA00023125"/>
    </source>
</evidence>
<evidence type="ECO:0000256" key="4">
    <source>
        <dbReference type="PROSITE-ProRule" id="PRU00335"/>
    </source>
</evidence>
<dbReference type="Proteomes" id="UP000555103">
    <property type="component" value="Unassembled WGS sequence"/>
</dbReference>
<dbReference type="InterPro" id="IPR001647">
    <property type="entry name" value="HTH_TetR"/>
</dbReference>
<dbReference type="PANTHER" id="PTHR47506">
    <property type="entry name" value="TRANSCRIPTIONAL REGULATORY PROTEIN"/>
    <property type="match status" value="1"/>
</dbReference>
<feature type="DNA-binding region" description="H-T-H motif" evidence="4">
    <location>
        <begin position="24"/>
        <end position="43"/>
    </location>
</feature>
<sequence length="201" mass="23614">MDTKEIILKKTLNLLLAKGFDAVSISDIQKGTGLSRGLLYHYFKNKEELFIEVTEKYFIRIFDYNVSKTDKYTVYEFTDYICKRFRKAIKSISDIVSELDGSAKSSLLNYHFLFYQVMQRDSVFRDKYKNTIEKELISWKYALRNSISKGELRKDIDITKSAQQLFTLTDGIWFQSQFSTDGKIAIKSLENALLHYIELLR</sequence>
<evidence type="ECO:0000313" key="7">
    <source>
        <dbReference type="Proteomes" id="UP000555103"/>
    </source>
</evidence>
<evidence type="ECO:0000259" key="5">
    <source>
        <dbReference type="PROSITE" id="PS50977"/>
    </source>
</evidence>
<feature type="domain" description="HTH tetR-type" evidence="5">
    <location>
        <begin position="1"/>
        <end position="61"/>
    </location>
</feature>
<keyword evidence="7" id="KW-1185">Reference proteome</keyword>
<keyword evidence="1" id="KW-0805">Transcription regulation</keyword>
<dbReference type="EMBL" id="JACIEP010000014">
    <property type="protein sequence ID" value="MBB4037488.1"/>
    <property type="molecule type" value="Genomic_DNA"/>
</dbReference>
<dbReference type="Gene3D" id="1.10.10.60">
    <property type="entry name" value="Homeodomain-like"/>
    <property type="match status" value="1"/>
</dbReference>
<name>A0A840CTJ6_9BACT</name>
<gene>
    <name evidence="6" type="ORF">GGR21_003405</name>
</gene>
<evidence type="ECO:0000313" key="6">
    <source>
        <dbReference type="EMBL" id="MBB4037488.1"/>
    </source>
</evidence>